<dbReference type="KEGG" id="rdi:CMV14_18725"/>
<evidence type="ECO:0000313" key="3">
    <source>
        <dbReference type="Proteomes" id="UP000218934"/>
    </source>
</evidence>
<keyword evidence="2" id="KW-0808">Transferase</keyword>
<dbReference type="GO" id="GO:0016740">
    <property type="term" value="F:transferase activity"/>
    <property type="evidence" value="ECO:0007669"/>
    <property type="project" value="UniProtKB-KW"/>
</dbReference>
<accession>A0A2A4FPV2</accession>
<organism evidence="2 3">
    <name type="scientific">Rhizorhabdus dicambivorans</name>
    <dbReference type="NCBI Taxonomy" id="1850238"/>
    <lineage>
        <taxon>Bacteria</taxon>
        <taxon>Pseudomonadati</taxon>
        <taxon>Pseudomonadota</taxon>
        <taxon>Alphaproteobacteria</taxon>
        <taxon>Sphingomonadales</taxon>
        <taxon>Sphingomonadaceae</taxon>
        <taxon>Rhizorhabdus</taxon>
    </lineage>
</organism>
<dbReference type="Pfam" id="PF13524">
    <property type="entry name" value="Glyco_trans_1_2"/>
    <property type="match status" value="1"/>
</dbReference>
<evidence type="ECO:0000259" key="1">
    <source>
        <dbReference type="Pfam" id="PF13524"/>
    </source>
</evidence>
<keyword evidence="3" id="KW-1185">Reference proteome</keyword>
<reference evidence="2 3" key="1">
    <citation type="submission" date="2017-09" db="EMBL/GenBank/DDBJ databases">
        <title>The Catabolism of 3,6-Dichlorosalicylic acid is Initiated by the Cytochrome P450 Monooxygenase DsmABC in Rhizorhabdus dicambivorans Ndbn-20.</title>
        <authorList>
            <person name="Na L."/>
        </authorList>
    </citation>
    <scope>NUCLEOTIDE SEQUENCE [LARGE SCALE GENOMIC DNA]</scope>
    <source>
        <strain evidence="2 3">Ndbn-20m</strain>
    </source>
</reference>
<dbReference type="Proteomes" id="UP000218934">
    <property type="component" value="Unassembled WGS sequence"/>
</dbReference>
<sequence>MPAPSVRRILYVGQLRYGGTCRDRMEVLSSFGFDIIAFNVDPLVAAANRIVQSLAGRLQRGPLIRAFNARLLELARASDYDAVWIDKGVWVLPSTLSELRERASARIAIHFTPDAQFFSQRSRFLFQGIPLYDICATTKPFEVSSYAASGARQTILVLQGYSRFFDPALASRPQAAKSAGEVIFVGHTQPHYIRSLHALAKSGIDVAIHGGGWQRHARRHPWLGGYIRSDGIWGSEYAAALAASTIGIGLLGKHIPETTTTRSFEIPASGTFLLAERTDDHMALFEEDSEAVFWSSQEELVDKARFYLDHKDLRDRIAMAGRRRCVEAGYDSATQIARILAALEIRLPSAPAESPPVA</sequence>
<feature type="domain" description="Spore protein YkvP/CgeB glycosyl transferase-like" evidence="1">
    <location>
        <begin position="196"/>
        <end position="341"/>
    </location>
</feature>
<proteinExistence type="predicted"/>
<dbReference type="InterPro" id="IPR055259">
    <property type="entry name" value="YkvP/CgeB_Glyco_trans-like"/>
</dbReference>
<comment type="caution">
    <text evidence="2">The sequence shown here is derived from an EMBL/GenBank/DDBJ whole genome shotgun (WGS) entry which is preliminary data.</text>
</comment>
<dbReference type="SUPFAM" id="SSF53756">
    <property type="entry name" value="UDP-Glycosyltransferase/glycogen phosphorylase"/>
    <property type="match status" value="1"/>
</dbReference>
<gene>
    <name evidence="2" type="ORF">COO09_23900</name>
</gene>
<name>A0A2A4FPV2_9SPHN</name>
<dbReference type="AlphaFoldDB" id="A0A2A4FPV2"/>
<evidence type="ECO:0000313" key="2">
    <source>
        <dbReference type="EMBL" id="PCE39744.1"/>
    </source>
</evidence>
<dbReference type="OrthoDB" id="110463at2"/>
<dbReference type="EMBL" id="NWUF01000048">
    <property type="protein sequence ID" value="PCE39744.1"/>
    <property type="molecule type" value="Genomic_DNA"/>
</dbReference>
<protein>
    <submittedName>
        <fullName evidence="2">Glycosyltransferase family 1 protein</fullName>
    </submittedName>
</protein>
<dbReference type="RefSeq" id="WP_066969915.1">
    <property type="nucleotide sequence ID" value="NZ_CP023449.1"/>
</dbReference>